<name>A0A5M9N2W6_9EURO</name>
<sequence length="150" mass="17173">MCILRQIGRLEQHRPSYINALLIQSPGHTLPVPCEGCLSHPHKILYFDVTSSREALDILKIQPDSGSPPDNDELEIDLTLWNIVSSEKYLPTSIERTPVSIKWVRYSQVRSVEYNQHHEDDPANRPSPPVDAVYHDIEEQPEVTAIRRDV</sequence>
<evidence type="ECO:0000256" key="1">
    <source>
        <dbReference type="SAM" id="MobiDB-lite"/>
    </source>
</evidence>
<protein>
    <submittedName>
        <fullName evidence="2">Uncharacterized protein</fullName>
    </submittedName>
</protein>
<dbReference type="AlphaFoldDB" id="A0A5M9N2W6"/>
<gene>
    <name evidence="2" type="ORF">ATNIH1004_004784</name>
</gene>
<accession>A0A5M9N2W6</accession>
<dbReference type="GeneID" id="54327486"/>
<proteinExistence type="predicted"/>
<feature type="region of interest" description="Disordered" evidence="1">
    <location>
        <begin position="114"/>
        <end position="133"/>
    </location>
</feature>
<dbReference type="OrthoDB" id="4500275at2759"/>
<dbReference type="EMBL" id="QUQM01000003">
    <property type="protein sequence ID" value="KAA8648897.1"/>
    <property type="molecule type" value="Genomic_DNA"/>
</dbReference>
<evidence type="ECO:0000313" key="3">
    <source>
        <dbReference type="Proteomes" id="UP000324241"/>
    </source>
</evidence>
<dbReference type="Proteomes" id="UP000324241">
    <property type="component" value="Unassembled WGS sequence"/>
</dbReference>
<comment type="caution">
    <text evidence="2">The sequence shown here is derived from an EMBL/GenBank/DDBJ whole genome shotgun (WGS) entry which is preliminary data.</text>
</comment>
<dbReference type="RefSeq" id="XP_033428258.1">
    <property type="nucleotide sequence ID" value="XM_033569452.1"/>
</dbReference>
<dbReference type="VEuPathDB" id="FungiDB:EYZ11_006049"/>
<evidence type="ECO:0000313" key="2">
    <source>
        <dbReference type="EMBL" id="KAA8648897.1"/>
    </source>
</evidence>
<reference evidence="2 3" key="1">
    <citation type="submission" date="2019-08" db="EMBL/GenBank/DDBJ databases">
        <title>The genome sequence of a newly discovered highly antifungal drug resistant Aspergillus species, Aspergillus tanneri NIH 1004.</title>
        <authorList>
            <person name="Mounaud S."/>
            <person name="Singh I."/>
            <person name="Joardar V."/>
            <person name="Pakala S."/>
            <person name="Pakala S."/>
            <person name="Venepally P."/>
            <person name="Chung J.K."/>
            <person name="Losada L."/>
            <person name="Nierman W.C."/>
        </authorList>
    </citation>
    <scope>NUCLEOTIDE SEQUENCE [LARGE SCALE GENOMIC DNA]</scope>
    <source>
        <strain evidence="2 3">NIH1004</strain>
    </source>
</reference>
<organism evidence="2 3">
    <name type="scientific">Aspergillus tanneri</name>
    <dbReference type="NCBI Taxonomy" id="1220188"/>
    <lineage>
        <taxon>Eukaryota</taxon>
        <taxon>Fungi</taxon>
        <taxon>Dikarya</taxon>
        <taxon>Ascomycota</taxon>
        <taxon>Pezizomycotina</taxon>
        <taxon>Eurotiomycetes</taxon>
        <taxon>Eurotiomycetidae</taxon>
        <taxon>Eurotiales</taxon>
        <taxon>Aspergillaceae</taxon>
        <taxon>Aspergillus</taxon>
        <taxon>Aspergillus subgen. Circumdati</taxon>
    </lineage>
</organism>